<name>A0A3E0D3I9_9BACT</name>
<evidence type="ECO:0000313" key="3">
    <source>
        <dbReference type="Proteomes" id="UP000256405"/>
    </source>
</evidence>
<feature type="transmembrane region" description="Helical" evidence="1">
    <location>
        <begin position="46"/>
        <end position="67"/>
    </location>
</feature>
<dbReference type="RefSeq" id="WP_086544165.1">
    <property type="nucleotide sequence ID" value="NZ_MSSW01000128.1"/>
</dbReference>
<keyword evidence="3" id="KW-1185">Reference proteome</keyword>
<keyword evidence="1" id="KW-0812">Transmembrane</keyword>
<proteinExistence type="predicted"/>
<dbReference type="AlphaFoldDB" id="A0A3E0D3I9"/>
<organism evidence="2 3">
    <name type="scientific">Algoriphagus antarcticus</name>
    <dbReference type="NCBI Taxonomy" id="238540"/>
    <lineage>
        <taxon>Bacteria</taxon>
        <taxon>Pseudomonadati</taxon>
        <taxon>Bacteroidota</taxon>
        <taxon>Cytophagia</taxon>
        <taxon>Cytophagales</taxon>
        <taxon>Cyclobacteriaceae</taxon>
        <taxon>Algoriphagus</taxon>
    </lineage>
</organism>
<keyword evidence="1" id="KW-1133">Transmembrane helix</keyword>
<sequence length="154" mass="18061">MIDVIEFKIDLENGLFLFKNGPTRVLKFSEISSLELGYGVMVKNRIILIVISIFFLLCSIIIFYNLFSRFNQFNSVLELENTEVRKIGVNIVLAFVFISMSIYVLCELLSKKVYLKINNRKLVVSKEMENPKVKILNNYFKNNFEDKYKSKLSY</sequence>
<comment type="caution">
    <text evidence="2">The sequence shown here is derived from an EMBL/GenBank/DDBJ whole genome shotgun (WGS) entry which is preliminary data.</text>
</comment>
<dbReference type="EMBL" id="QUNF01000060">
    <property type="protein sequence ID" value="REG76441.1"/>
    <property type="molecule type" value="Genomic_DNA"/>
</dbReference>
<dbReference type="Proteomes" id="UP000256405">
    <property type="component" value="Unassembled WGS sequence"/>
</dbReference>
<evidence type="ECO:0000313" key="2">
    <source>
        <dbReference type="EMBL" id="REG76441.1"/>
    </source>
</evidence>
<accession>A0A3E0D3I9</accession>
<evidence type="ECO:0000256" key="1">
    <source>
        <dbReference type="SAM" id="Phobius"/>
    </source>
</evidence>
<reference evidence="2 3" key="1">
    <citation type="submission" date="2018-08" db="EMBL/GenBank/DDBJ databases">
        <title>Genomic Encyclopedia of Archaeal and Bacterial Type Strains, Phase II (KMG-II): from individual species to whole genera.</title>
        <authorList>
            <person name="Goeker M."/>
        </authorList>
    </citation>
    <scope>NUCLEOTIDE SEQUENCE [LARGE SCALE GENOMIC DNA]</scope>
    <source>
        <strain evidence="2 3">DSM 15986</strain>
    </source>
</reference>
<keyword evidence="1" id="KW-0472">Membrane</keyword>
<gene>
    <name evidence="2" type="ORF">C8N25_1603</name>
</gene>
<feature type="transmembrane region" description="Helical" evidence="1">
    <location>
        <begin position="87"/>
        <end position="106"/>
    </location>
</feature>
<protein>
    <submittedName>
        <fullName evidence="2">Uncharacterized protein</fullName>
    </submittedName>
</protein>